<evidence type="ECO:0000313" key="1">
    <source>
        <dbReference type="EMBL" id="KAK4443269.1"/>
    </source>
</evidence>
<name>A0AAV9G314_9PEZI</name>
<gene>
    <name evidence="1" type="ORF">QBC34DRAFT_478095</name>
</gene>
<dbReference type="EMBL" id="MU865996">
    <property type="protein sequence ID" value="KAK4443269.1"/>
    <property type="molecule type" value="Genomic_DNA"/>
</dbReference>
<reference evidence="1" key="2">
    <citation type="submission" date="2023-05" db="EMBL/GenBank/DDBJ databases">
        <authorList>
            <consortium name="Lawrence Berkeley National Laboratory"/>
            <person name="Steindorff A."/>
            <person name="Hensen N."/>
            <person name="Bonometti L."/>
            <person name="Westerberg I."/>
            <person name="Brannstrom I.O."/>
            <person name="Guillou S."/>
            <person name="Cros-Aarteil S."/>
            <person name="Calhoun S."/>
            <person name="Haridas S."/>
            <person name="Kuo A."/>
            <person name="Mondo S."/>
            <person name="Pangilinan J."/>
            <person name="Riley R."/>
            <person name="Labutti K."/>
            <person name="Andreopoulos B."/>
            <person name="Lipzen A."/>
            <person name="Chen C."/>
            <person name="Yanf M."/>
            <person name="Daum C."/>
            <person name="Ng V."/>
            <person name="Clum A."/>
            <person name="Ohm R."/>
            <person name="Martin F."/>
            <person name="Silar P."/>
            <person name="Natvig D."/>
            <person name="Lalanne C."/>
            <person name="Gautier V."/>
            <person name="Ament-Velasquez S.L."/>
            <person name="Kruys A."/>
            <person name="Hutchinson M.I."/>
            <person name="Powell A.J."/>
            <person name="Barry K."/>
            <person name="Miller A.N."/>
            <person name="Grigoriev I.V."/>
            <person name="Debuchy R."/>
            <person name="Gladieux P."/>
            <person name="Thoren M.H."/>
            <person name="Johannesson H."/>
        </authorList>
    </citation>
    <scope>NUCLEOTIDE SEQUENCE</scope>
    <source>
        <strain evidence="1">PSN243</strain>
    </source>
</reference>
<evidence type="ECO:0008006" key="3">
    <source>
        <dbReference type="Google" id="ProtNLM"/>
    </source>
</evidence>
<dbReference type="Proteomes" id="UP001321760">
    <property type="component" value="Unassembled WGS sequence"/>
</dbReference>
<organism evidence="1 2">
    <name type="scientific">Podospora aff. communis PSN243</name>
    <dbReference type="NCBI Taxonomy" id="3040156"/>
    <lineage>
        <taxon>Eukaryota</taxon>
        <taxon>Fungi</taxon>
        <taxon>Dikarya</taxon>
        <taxon>Ascomycota</taxon>
        <taxon>Pezizomycotina</taxon>
        <taxon>Sordariomycetes</taxon>
        <taxon>Sordariomycetidae</taxon>
        <taxon>Sordariales</taxon>
        <taxon>Podosporaceae</taxon>
        <taxon>Podospora</taxon>
    </lineage>
</organism>
<keyword evidence="2" id="KW-1185">Reference proteome</keyword>
<sequence>MSFNFSRLPAELRQMVLKSSNPSESLKHVRAGYASVSREWQDFFEPETFRRLVLDQERLPELEKMLARCPWRRDYIQQIHLRVKLEEYSCDTCHSAESNRQLMVRNNALFTKAVRDLVTMISEWPERKVRRNAPASERGIALDISFASPSDYNHACRQPHMDPSYPIWFDAEARADEALDFPSAQQRIISEAVTLQGGKLPQAPLVTSLSIRRQSYRQIKSTALKRLLAAFPNVSALTWEPWHPVTTTNLTSLNDSLPTHAANLKSLVLFQDRSHLGPDHFPHTPRSTRARRYLHLHCDSPRRRTNRQHHRGDPLLAAPQDAAPYHSALLPVCLRLPNLRRPRPRRPRGGLHARAAAHWLFGMPMLRRGDANANAAPGAAAAANMIAAPAANAAAAATAAANANANTATAAAPNAPAPIACRVDFIRRHTHTTAAARRSRLRTSWDWEGWFDVLEGEGGAGDVWREGTRAWGWGELVVVHKRLPPPPRVWRGGGGGGTWVEGVDAAVLDLGDGLDFGGDAAGVMHPVSTYQIKAEVRARFPGVERGVVDEDGHVVMEDEDGHVVMEDA</sequence>
<reference evidence="1" key="1">
    <citation type="journal article" date="2023" name="Mol. Phylogenet. Evol.">
        <title>Genome-scale phylogeny and comparative genomics of the fungal order Sordariales.</title>
        <authorList>
            <person name="Hensen N."/>
            <person name="Bonometti L."/>
            <person name="Westerberg I."/>
            <person name="Brannstrom I.O."/>
            <person name="Guillou S."/>
            <person name="Cros-Aarteil S."/>
            <person name="Calhoun S."/>
            <person name="Haridas S."/>
            <person name="Kuo A."/>
            <person name="Mondo S."/>
            <person name="Pangilinan J."/>
            <person name="Riley R."/>
            <person name="LaButti K."/>
            <person name="Andreopoulos B."/>
            <person name="Lipzen A."/>
            <person name="Chen C."/>
            <person name="Yan M."/>
            <person name="Daum C."/>
            <person name="Ng V."/>
            <person name="Clum A."/>
            <person name="Steindorff A."/>
            <person name="Ohm R.A."/>
            <person name="Martin F."/>
            <person name="Silar P."/>
            <person name="Natvig D.O."/>
            <person name="Lalanne C."/>
            <person name="Gautier V."/>
            <person name="Ament-Velasquez S.L."/>
            <person name="Kruys A."/>
            <person name="Hutchinson M.I."/>
            <person name="Powell A.J."/>
            <person name="Barry K."/>
            <person name="Miller A.N."/>
            <person name="Grigoriev I.V."/>
            <person name="Debuchy R."/>
            <person name="Gladieux P."/>
            <person name="Hiltunen Thoren M."/>
            <person name="Johannesson H."/>
        </authorList>
    </citation>
    <scope>NUCLEOTIDE SEQUENCE</scope>
    <source>
        <strain evidence="1">PSN243</strain>
    </source>
</reference>
<dbReference type="AlphaFoldDB" id="A0AAV9G314"/>
<comment type="caution">
    <text evidence="1">The sequence shown here is derived from an EMBL/GenBank/DDBJ whole genome shotgun (WGS) entry which is preliminary data.</text>
</comment>
<proteinExistence type="predicted"/>
<accession>A0AAV9G314</accession>
<evidence type="ECO:0000313" key="2">
    <source>
        <dbReference type="Proteomes" id="UP001321760"/>
    </source>
</evidence>
<protein>
    <recommendedName>
        <fullName evidence="3">F-box domain-containing protein</fullName>
    </recommendedName>
</protein>